<comment type="caution">
    <text evidence="3">The sequence shown here is derived from an EMBL/GenBank/DDBJ whole genome shotgun (WGS) entry which is preliminary data.</text>
</comment>
<dbReference type="Pfam" id="PF04892">
    <property type="entry name" value="VanZ"/>
    <property type="match status" value="1"/>
</dbReference>
<feature type="transmembrane region" description="Helical" evidence="1">
    <location>
        <begin position="124"/>
        <end position="141"/>
    </location>
</feature>
<protein>
    <submittedName>
        <fullName evidence="3">VanZ family protein</fullName>
    </submittedName>
</protein>
<dbReference type="Proteomes" id="UP001370590">
    <property type="component" value="Unassembled WGS sequence"/>
</dbReference>
<reference evidence="3 4" key="1">
    <citation type="submission" date="2023-10" db="EMBL/GenBank/DDBJ databases">
        <title>Nicoliella lavandulae sp. nov. isolated from Lavandula angustifolia flowers.</title>
        <authorList>
            <person name="Alcantara C."/>
            <person name="Zuniga M."/>
            <person name="Landete J.M."/>
            <person name="Monedero V."/>
        </authorList>
    </citation>
    <scope>NUCLEOTIDE SEQUENCE [LARGE SCALE GENOMIC DNA]</scope>
    <source>
        <strain evidence="3 4">Es01</strain>
    </source>
</reference>
<keyword evidence="4" id="KW-1185">Reference proteome</keyword>
<feature type="domain" description="VanZ-like" evidence="2">
    <location>
        <begin position="18"/>
        <end position="142"/>
    </location>
</feature>
<dbReference type="InterPro" id="IPR053150">
    <property type="entry name" value="Teicoplanin_resist-assoc"/>
</dbReference>
<evidence type="ECO:0000256" key="1">
    <source>
        <dbReference type="SAM" id="Phobius"/>
    </source>
</evidence>
<feature type="transmembrane region" description="Helical" evidence="1">
    <location>
        <begin position="12"/>
        <end position="32"/>
    </location>
</feature>
<organism evidence="3 4">
    <name type="scientific">Nicoliella lavandulae</name>
    <dbReference type="NCBI Taxonomy" id="3082954"/>
    <lineage>
        <taxon>Bacteria</taxon>
        <taxon>Bacillati</taxon>
        <taxon>Bacillota</taxon>
        <taxon>Bacilli</taxon>
        <taxon>Lactobacillales</taxon>
        <taxon>Lactobacillaceae</taxon>
        <taxon>Nicoliella</taxon>
    </lineage>
</organism>
<evidence type="ECO:0000259" key="2">
    <source>
        <dbReference type="Pfam" id="PF04892"/>
    </source>
</evidence>
<feature type="transmembrane region" description="Helical" evidence="1">
    <location>
        <begin position="91"/>
        <end position="112"/>
    </location>
</feature>
<dbReference type="RefSeq" id="WP_339959690.1">
    <property type="nucleotide sequence ID" value="NZ_JAWMWH010000001.1"/>
</dbReference>
<proteinExistence type="predicted"/>
<accession>A0ABU8SJ10</accession>
<dbReference type="PANTHER" id="PTHR36834">
    <property type="entry name" value="MEMBRANE PROTEIN-RELATED"/>
    <property type="match status" value="1"/>
</dbReference>
<keyword evidence="1" id="KW-0472">Membrane</keyword>
<keyword evidence="1" id="KW-0812">Transmembrane</keyword>
<gene>
    <name evidence="3" type="ORF">R4146_01450</name>
</gene>
<evidence type="ECO:0000313" key="4">
    <source>
        <dbReference type="Proteomes" id="UP001370590"/>
    </source>
</evidence>
<dbReference type="InterPro" id="IPR006976">
    <property type="entry name" value="VanZ-like"/>
</dbReference>
<sequence>MFTFKKWQTQLLQVLCGLYLLCVAYICFTPRFPVSVQLGSYPDLHALTYGHASIVYLPLIELGTLGFWLNVVMTMPLGGFISLLNRRYLSFWQVLGIGLLTGLFIEMGQFFLDNWLNFQRTVDVNDVMSNLIGVVIGYYIVRYGEGRIYKWLKSFKS</sequence>
<dbReference type="EMBL" id="JAWMWH010000001">
    <property type="protein sequence ID" value="MEJ6399854.1"/>
    <property type="molecule type" value="Genomic_DNA"/>
</dbReference>
<evidence type="ECO:0000313" key="3">
    <source>
        <dbReference type="EMBL" id="MEJ6399854.1"/>
    </source>
</evidence>
<keyword evidence="1" id="KW-1133">Transmembrane helix</keyword>
<dbReference type="PANTHER" id="PTHR36834:SF1">
    <property type="entry name" value="INTEGRAL MEMBRANE PROTEIN"/>
    <property type="match status" value="1"/>
</dbReference>
<name>A0ABU8SJ10_9LACO</name>